<evidence type="ECO:0000256" key="1">
    <source>
        <dbReference type="ARBA" id="ARBA00004496"/>
    </source>
</evidence>
<evidence type="ECO:0000256" key="12">
    <source>
        <dbReference type="SAM" id="MobiDB-lite"/>
    </source>
</evidence>
<evidence type="ECO:0000256" key="8">
    <source>
        <dbReference type="ARBA" id="ARBA00022691"/>
    </source>
</evidence>
<dbReference type="GO" id="GO:0032259">
    <property type="term" value="P:methylation"/>
    <property type="evidence" value="ECO:0007669"/>
    <property type="project" value="UniProtKB-KW"/>
</dbReference>
<dbReference type="GO" id="GO:0005737">
    <property type="term" value="C:cytoplasm"/>
    <property type="evidence" value="ECO:0007669"/>
    <property type="project" value="UniProtKB-SubCell"/>
</dbReference>
<keyword evidence="8" id="KW-0949">S-adenosyl-L-methionine</keyword>
<organism evidence="13 14">
    <name type="scientific">Sinosporangium album</name>
    <dbReference type="NCBI Taxonomy" id="504805"/>
    <lineage>
        <taxon>Bacteria</taxon>
        <taxon>Bacillati</taxon>
        <taxon>Actinomycetota</taxon>
        <taxon>Actinomycetes</taxon>
        <taxon>Streptosporangiales</taxon>
        <taxon>Streptosporangiaceae</taxon>
        <taxon>Sinosporangium</taxon>
    </lineage>
</organism>
<dbReference type="Pfam" id="PF01135">
    <property type="entry name" value="PCMT"/>
    <property type="match status" value="1"/>
</dbReference>
<evidence type="ECO:0000256" key="6">
    <source>
        <dbReference type="ARBA" id="ARBA00022603"/>
    </source>
</evidence>
<evidence type="ECO:0000256" key="2">
    <source>
        <dbReference type="ARBA" id="ARBA00005369"/>
    </source>
</evidence>
<keyword evidence="7 13" id="KW-0808">Transferase</keyword>
<reference evidence="13 14" key="1">
    <citation type="submission" date="2016-10" db="EMBL/GenBank/DDBJ databases">
        <authorList>
            <person name="de Groot N.N."/>
        </authorList>
    </citation>
    <scope>NUCLEOTIDE SEQUENCE [LARGE SCALE GENOMIC DNA]</scope>
    <source>
        <strain evidence="13 14">CPCC 201354</strain>
    </source>
</reference>
<accession>A0A1G8DG14</accession>
<feature type="region of interest" description="Disordered" evidence="12">
    <location>
        <begin position="248"/>
        <end position="267"/>
    </location>
</feature>
<proteinExistence type="inferred from homology"/>
<feature type="compositionally biased region" description="Basic and acidic residues" evidence="12">
    <location>
        <begin position="252"/>
        <end position="265"/>
    </location>
</feature>
<evidence type="ECO:0000256" key="3">
    <source>
        <dbReference type="ARBA" id="ARBA00011890"/>
    </source>
</evidence>
<comment type="subcellular location">
    <subcellularLocation>
        <location evidence="1">Cytoplasm</location>
    </subcellularLocation>
</comment>
<dbReference type="EC" id="2.1.1.77" evidence="3"/>
<dbReference type="Gene3D" id="3.40.50.150">
    <property type="entry name" value="Vaccinia Virus protein VP39"/>
    <property type="match status" value="1"/>
</dbReference>
<evidence type="ECO:0000256" key="9">
    <source>
        <dbReference type="ARBA" id="ARBA00030757"/>
    </source>
</evidence>
<evidence type="ECO:0000256" key="5">
    <source>
        <dbReference type="ARBA" id="ARBA00022490"/>
    </source>
</evidence>
<dbReference type="GO" id="GO:0004719">
    <property type="term" value="F:protein-L-isoaspartate (D-aspartate) O-methyltransferase activity"/>
    <property type="evidence" value="ECO:0007669"/>
    <property type="project" value="UniProtKB-EC"/>
</dbReference>
<evidence type="ECO:0000256" key="10">
    <source>
        <dbReference type="ARBA" id="ARBA00031323"/>
    </source>
</evidence>
<dbReference type="EMBL" id="FNCN01000018">
    <property type="protein sequence ID" value="SDH56603.1"/>
    <property type="molecule type" value="Genomic_DNA"/>
</dbReference>
<gene>
    <name evidence="13" type="ORF">SAMN05421505_11838</name>
</gene>
<dbReference type="SUPFAM" id="SSF53335">
    <property type="entry name" value="S-adenosyl-L-methionine-dependent methyltransferases"/>
    <property type="match status" value="1"/>
</dbReference>
<evidence type="ECO:0000313" key="13">
    <source>
        <dbReference type="EMBL" id="SDH56603.1"/>
    </source>
</evidence>
<dbReference type="STRING" id="504805.SAMN05421505_11838"/>
<dbReference type="PANTHER" id="PTHR11579">
    <property type="entry name" value="PROTEIN-L-ISOASPARTATE O-METHYLTRANSFERASE"/>
    <property type="match status" value="1"/>
</dbReference>
<dbReference type="CDD" id="cd02440">
    <property type="entry name" value="AdoMet_MTases"/>
    <property type="match status" value="1"/>
</dbReference>
<evidence type="ECO:0000256" key="4">
    <source>
        <dbReference type="ARBA" id="ARBA00013346"/>
    </source>
</evidence>
<evidence type="ECO:0000313" key="14">
    <source>
        <dbReference type="Proteomes" id="UP000198923"/>
    </source>
</evidence>
<keyword evidence="5" id="KW-0963">Cytoplasm</keyword>
<protein>
    <recommendedName>
        <fullName evidence="4">Protein-L-isoaspartate O-methyltransferase</fullName>
        <ecNumber evidence="3">2.1.1.77</ecNumber>
    </recommendedName>
    <alternativeName>
        <fullName evidence="11">L-isoaspartyl protein carboxyl methyltransferase</fullName>
    </alternativeName>
    <alternativeName>
        <fullName evidence="9">Protein L-isoaspartyl methyltransferase</fullName>
    </alternativeName>
    <alternativeName>
        <fullName evidence="10">Protein-beta-aspartate methyltransferase</fullName>
    </alternativeName>
</protein>
<dbReference type="AlphaFoldDB" id="A0A1G8DG14"/>
<keyword evidence="6 13" id="KW-0489">Methyltransferase</keyword>
<dbReference type="InterPro" id="IPR000682">
    <property type="entry name" value="PCMT"/>
</dbReference>
<comment type="similarity">
    <text evidence="2">Belongs to the methyltransferase superfamily. L-isoaspartyl/D-aspartyl protein methyltransferase family.</text>
</comment>
<sequence length="375" mass="40271">MTALDSTARIDRLIEAVGEIEAPVEEALRAVPRHMFVPPVVLAGPDGALQLVDRDTDPNAWWDAVYSRMPLVTQLDDGRTPLQAKAGDYSSSSSAPSTVVDLLELLDVGPRHRVLEIGTGTGWTAALLAHLVGDAALVTSIEVDQAVAEQAAKHLGEAGISPRLIVGDGALVVPEGAPYDRVHATCAVTEVPYAWVEQTRPGGVIVAPWHTGFGAGHALRAVVRPDGTAVGRFRRFADYMVMRSQRGGFDAQHGEDSTGRTRVDPRTIAGAPPGAALAMAASTGLRTSTRTEDDGRVLLWLVDPADPGQWALVTYEPGADDYEVYQVGPRPVWDEVVNAYFAWVTWGEPERRRFGVTIVPEGQSIWLDSPDHVIG</sequence>
<keyword evidence="14" id="KW-1185">Reference proteome</keyword>
<evidence type="ECO:0000256" key="11">
    <source>
        <dbReference type="ARBA" id="ARBA00031350"/>
    </source>
</evidence>
<name>A0A1G8DG14_9ACTN</name>
<dbReference type="PANTHER" id="PTHR11579:SF0">
    <property type="entry name" value="PROTEIN-L-ISOASPARTATE(D-ASPARTATE) O-METHYLTRANSFERASE"/>
    <property type="match status" value="1"/>
</dbReference>
<evidence type="ECO:0000256" key="7">
    <source>
        <dbReference type="ARBA" id="ARBA00022679"/>
    </source>
</evidence>
<dbReference type="InterPro" id="IPR029063">
    <property type="entry name" value="SAM-dependent_MTases_sf"/>
</dbReference>
<dbReference type="Proteomes" id="UP000198923">
    <property type="component" value="Unassembled WGS sequence"/>
</dbReference>